<protein>
    <submittedName>
        <fullName evidence="2">CoA transferase</fullName>
    </submittedName>
    <submittedName>
        <fullName evidence="1">Formyl-coenzyme A transferase</fullName>
        <ecNumber evidence="1">2.8.3.16</ecNumber>
    </submittedName>
</protein>
<dbReference type="EMBL" id="CP058708">
    <property type="protein sequence ID" value="QLH49493.1"/>
    <property type="molecule type" value="Genomic_DNA"/>
</dbReference>
<dbReference type="Proteomes" id="UP000509684">
    <property type="component" value="Chromosome"/>
</dbReference>
<reference evidence="2" key="3">
    <citation type="submission" date="2020-06" db="EMBL/GenBank/DDBJ databases">
        <authorList>
            <person name="Arumugam K."/>
            <person name="Besarab I."/>
            <person name="Haryono M."/>
            <person name="Bagci C."/>
            <person name="Beier S."/>
            <person name="Buchfink B."/>
            <person name="Gorska A."/>
            <person name="Qiu G."/>
            <person name="Huson D.H."/>
            <person name="Williams R.B."/>
        </authorList>
    </citation>
    <scope>NUCLEOTIDE SEQUENCE</scope>
    <source>
        <strain evidence="2">SSA1</strain>
    </source>
</reference>
<reference evidence="2 4" key="2">
    <citation type="journal article" date="2019" name="Microbiome">
        <title>Annotated bacterial chromosomes from frame-shift-corrected long-read metagenomic data.</title>
        <authorList>
            <person name="Arumugam K."/>
            <person name="Bagci C."/>
            <person name="Bessarab I."/>
            <person name="Beier S."/>
            <person name="Buchfink B."/>
            <person name="Gorska A."/>
            <person name="Qiu G."/>
            <person name="Huson D.H."/>
            <person name="Williams R.B.H."/>
        </authorList>
    </citation>
    <scope>NUCLEOTIDE SEQUENCE [LARGE SCALE GENOMIC DNA]</scope>
    <source>
        <strain evidence="2">SSA1</strain>
    </source>
</reference>
<accession>A0A080MC47</accession>
<dbReference type="AlphaFoldDB" id="A0A080MC47"/>
<dbReference type="InterPro" id="IPR023606">
    <property type="entry name" value="CoA-Trfase_III_dom_1_sf"/>
</dbReference>
<dbReference type="Gene3D" id="3.40.50.10540">
    <property type="entry name" value="Crotonobetainyl-coa:carnitine coa-transferase, domain 1"/>
    <property type="match status" value="2"/>
</dbReference>
<name>A0A080MC47_9PROT</name>
<evidence type="ECO:0000313" key="2">
    <source>
        <dbReference type="EMBL" id="QLH49493.1"/>
    </source>
</evidence>
<dbReference type="PANTHER" id="PTHR48228">
    <property type="entry name" value="SUCCINYL-COA--D-CITRAMALATE COA-TRANSFERASE"/>
    <property type="match status" value="1"/>
</dbReference>
<evidence type="ECO:0000313" key="3">
    <source>
        <dbReference type="Proteomes" id="UP000021315"/>
    </source>
</evidence>
<keyword evidence="1" id="KW-0808">Transferase</keyword>
<proteinExistence type="predicted"/>
<evidence type="ECO:0000313" key="4">
    <source>
        <dbReference type="Proteomes" id="UP000509684"/>
    </source>
</evidence>
<dbReference type="PANTHER" id="PTHR48228:SF5">
    <property type="entry name" value="ALPHA-METHYLACYL-COA RACEMASE"/>
    <property type="match status" value="1"/>
</dbReference>
<dbReference type="Proteomes" id="UP000021315">
    <property type="component" value="Unassembled WGS sequence"/>
</dbReference>
<dbReference type="SUPFAM" id="SSF89796">
    <property type="entry name" value="CoA-transferase family III (CaiB/BaiF)"/>
    <property type="match status" value="1"/>
</dbReference>
<accession>A0A7D5NB84</accession>
<dbReference type="RefSeq" id="WP_034943947.1">
    <property type="nucleotide sequence ID" value="NZ_JDST02000003.1"/>
</dbReference>
<gene>
    <name evidence="1" type="primary">frc_1</name>
    <name evidence="1" type="ORF">AW06_000134</name>
    <name evidence="2" type="ORF">HWD57_06650</name>
</gene>
<dbReference type="InterPro" id="IPR044855">
    <property type="entry name" value="CoA-Trfase_III_dom3_sf"/>
</dbReference>
<evidence type="ECO:0000313" key="1">
    <source>
        <dbReference type="EMBL" id="KFB78521.1"/>
    </source>
</evidence>
<sequence>MRSPPLAGLRVLDLTRLLPGPLASMHLADLGADVIKIEDTGAGDYARSAGAVHGDISYFQLVNRNKRSLTLDLKQAAGVAAFMRLAATADVILEGFRPGVVDKLGIGYQAVCAINPRIVYCAITGYGQNGPYRDRAGHDLNYLGYCGLLDQIGVAGGTPAIPNFQIGDLLGGSLSALVGVLAAVHDARGSGSGRYVDVAMADAVFAHTIFPLLAVLGLGRALPRGEDVLSGGMPSYGVYATSDGRHLAVSAMEPKFWEMLCKAIDRPDLKPFAFATGAEGQRIRHELEAAFAKRSFAEWTALFERVDCCVTPVLRFEESLQNEQLRARGMIVEVAGVRQFAPPFKISELPFETRLPPPEAGEHSEEILRESGFSADEIADLRAQKVI</sequence>
<dbReference type="KEGG" id="acog:HWD57_06650"/>
<dbReference type="EC" id="2.8.3.16" evidence="1"/>
<dbReference type="Gene3D" id="3.30.1540.10">
    <property type="entry name" value="formyl-coa transferase, domain 3"/>
    <property type="match status" value="1"/>
</dbReference>
<keyword evidence="3" id="KW-1185">Reference proteome</keyword>
<dbReference type="Pfam" id="PF02515">
    <property type="entry name" value="CoA_transf_3"/>
    <property type="match status" value="1"/>
</dbReference>
<dbReference type="STRING" id="1453999.AW06_000134"/>
<reference evidence="1 3" key="1">
    <citation type="submission" date="2014-02" db="EMBL/GenBank/DDBJ databases">
        <title>Expanding our view of genomic diversity in Candidatus Accumulibacter clades.</title>
        <authorList>
            <person name="Skennerton C.T."/>
            <person name="Barr J.J."/>
            <person name="Slater F.R."/>
            <person name="Bond P.L."/>
            <person name="Tyson G.W."/>
        </authorList>
    </citation>
    <scope>NUCLEOTIDE SEQUENCE [LARGE SCALE GENOMIC DNA]</scope>
    <source>
        <strain evidence="3">SK-02</strain>
    </source>
</reference>
<organism evidence="1 3">
    <name type="scientific">Candidatus Accumulibacter cognatus</name>
    <dbReference type="NCBI Taxonomy" id="2954383"/>
    <lineage>
        <taxon>Bacteria</taxon>
        <taxon>Pseudomonadati</taxon>
        <taxon>Pseudomonadota</taxon>
        <taxon>Betaproteobacteria</taxon>
        <taxon>Candidatus Accumulibacter</taxon>
    </lineage>
</organism>
<dbReference type="InterPro" id="IPR003673">
    <property type="entry name" value="CoA-Trfase_fam_III"/>
</dbReference>
<dbReference type="InterPro" id="IPR050509">
    <property type="entry name" value="CoA-transferase_III"/>
</dbReference>
<dbReference type="EMBL" id="JDST02000003">
    <property type="protein sequence ID" value="KFB78521.1"/>
    <property type="molecule type" value="Genomic_DNA"/>
</dbReference>
<dbReference type="GO" id="GO:0033608">
    <property type="term" value="F:formyl-CoA transferase activity"/>
    <property type="evidence" value="ECO:0007669"/>
    <property type="project" value="UniProtKB-EC"/>
</dbReference>